<accession>A0A5B0MCX0</accession>
<organism evidence="2 4">
    <name type="scientific">Puccinia graminis f. sp. tritici</name>
    <dbReference type="NCBI Taxonomy" id="56615"/>
    <lineage>
        <taxon>Eukaryota</taxon>
        <taxon>Fungi</taxon>
        <taxon>Dikarya</taxon>
        <taxon>Basidiomycota</taxon>
        <taxon>Pucciniomycotina</taxon>
        <taxon>Pucciniomycetes</taxon>
        <taxon>Pucciniales</taxon>
        <taxon>Pucciniaceae</taxon>
        <taxon>Puccinia</taxon>
    </lineage>
</organism>
<evidence type="ECO:0000313" key="4">
    <source>
        <dbReference type="Proteomes" id="UP000324748"/>
    </source>
</evidence>
<proteinExistence type="predicted"/>
<gene>
    <name evidence="2" type="ORF">PGT21_008032</name>
    <name evidence="3" type="ORF">PGTUg99_034302</name>
</gene>
<dbReference type="Proteomes" id="UP000324748">
    <property type="component" value="Unassembled WGS sequence"/>
</dbReference>
<evidence type="ECO:0000313" key="5">
    <source>
        <dbReference type="Proteomes" id="UP000325313"/>
    </source>
</evidence>
<sequence length="151" mass="16259">MDANGDFLALGFPILEHIIKAYFRAFSNCSTCLATPSGVDEVELKPRDPGRECHLQESWLANPPRVQSGSPGTPLGQPQHNQEGRPTVVPAHAKKESRPHGAVRPGRPASIQDMCPMPILTTPLLGCPPPTSDNTASQPDVQRAHRPCSEA</sequence>
<name>A0A5B0MCX0_PUCGR</name>
<dbReference type="EMBL" id="VDEP01000271">
    <property type="protein sequence ID" value="KAA1116074.1"/>
    <property type="molecule type" value="Genomic_DNA"/>
</dbReference>
<reference evidence="4 5" key="1">
    <citation type="submission" date="2019-05" db="EMBL/GenBank/DDBJ databases">
        <title>Emergence of the Ug99 lineage of the wheat stem rust pathogen through somatic hybridization.</title>
        <authorList>
            <person name="Li F."/>
            <person name="Upadhyaya N.M."/>
            <person name="Sperschneider J."/>
            <person name="Matny O."/>
            <person name="Nguyen-Phuc H."/>
            <person name="Mago R."/>
            <person name="Raley C."/>
            <person name="Miller M.E."/>
            <person name="Silverstein K.A.T."/>
            <person name="Henningsen E."/>
            <person name="Hirsch C.D."/>
            <person name="Visser B."/>
            <person name="Pretorius Z.A."/>
            <person name="Steffenson B.J."/>
            <person name="Schwessinger B."/>
            <person name="Dodds P.N."/>
            <person name="Figueroa M."/>
        </authorList>
    </citation>
    <scope>NUCLEOTIDE SEQUENCE [LARGE SCALE GENOMIC DNA]</scope>
    <source>
        <strain evidence="2">21-0</strain>
        <strain evidence="3 5">Ug99</strain>
    </source>
</reference>
<evidence type="ECO:0000313" key="3">
    <source>
        <dbReference type="EMBL" id="KAA1116074.1"/>
    </source>
</evidence>
<feature type="compositionally biased region" description="Polar residues" evidence="1">
    <location>
        <begin position="65"/>
        <end position="81"/>
    </location>
</feature>
<keyword evidence="4" id="KW-1185">Reference proteome</keyword>
<dbReference type="EMBL" id="VSWC01000157">
    <property type="protein sequence ID" value="KAA1074502.1"/>
    <property type="molecule type" value="Genomic_DNA"/>
</dbReference>
<evidence type="ECO:0000313" key="2">
    <source>
        <dbReference type="EMBL" id="KAA1074502.1"/>
    </source>
</evidence>
<dbReference type="OrthoDB" id="10507263at2759"/>
<comment type="caution">
    <text evidence="2">The sequence shown here is derived from an EMBL/GenBank/DDBJ whole genome shotgun (WGS) entry which is preliminary data.</text>
</comment>
<evidence type="ECO:0000256" key="1">
    <source>
        <dbReference type="SAM" id="MobiDB-lite"/>
    </source>
</evidence>
<protein>
    <submittedName>
        <fullName evidence="2">Uncharacterized protein</fullName>
    </submittedName>
</protein>
<dbReference type="Proteomes" id="UP000325313">
    <property type="component" value="Unassembled WGS sequence"/>
</dbReference>
<dbReference type="AlphaFoldDB" id="A0A5B0MCX0"/>
<feature type="region of interest" description="Disordered" evidence="1">
    <location>
        <begin position="56"/>
        <end position="151"/>
    </location>
</feature>